<dbReference type="PANTHER" id="PTHR24403">
    <property type="entry name" value="ZINC FINGER PROTEIN"/>
    <property type="match status" value="1"/>
</dbReference>
<evidence type="ECO:0000256" key="3">
    <source>
        <dbReference type="ARBA" id="ARBA00022771"/>
    </source>
</evidence>
<dbReference type="GO" id="GO:0005634">
    <property type="term" value="C:nucleus"/>
    <property type="evidence" value="ECO:0007669"/>
    <property type="project" value="TreeGrafter"/>
</dbReference>
<feature type="domain" description="C2H2-type" evidence="6">
    <location>
        <begin position="494"/>
        <end position="515"/>
    </location>
</feature>
<sequence>DFSNKSYNQDSESSSISSTCMETGNDGHNGLFRRQDMDDDDDENDSLQSSLAPNLNGAMILTYKCSLCDFTSNVSWNVQKHINDLHPGQANAHMLTQCRPTVNDKNQTLTTKKSKHKNGNHTTISTVTKMQIRAPLSPTSALAKAKFPPAVEEALLSLHGSKLNSGLYAVQPKFGIKRLKCRHCFYRSNWKTDMIRHVRIRHSLTEPDHNKDMILMTEQEARATIETYENTFGKELRRRTFRTWNDWAKAEEEFTPKDGSLQYTNNNNGTLLIDISKPKKTIVTGSMPSSSSSLSNNDEVKRINKTKAKQLAKVITQSNAQAVPNTKEFKQLPNPSNIVSRLLLTTSPSHDNNDDAPLDLSLKSSSPTVKIHHPPLSSKEIIQNNGHNNNQEKQTIDDDLVDEDEEENSDRTSTVIYICSACPYKNSSFPLVQRHLKIHLTGQGVVCPLCSYATSTHKSINRHMKIVHPTSQTIIRFQSATRIIDPHVIEQHQCPSCSYQCERSEALDLHRRLEHDDEEFDIDSSSSVGEGDHEEDMDNDEIHASFDSNNNMFQCPVCSPSSITNNYTNLEQFTMHVFTDHMNYMQNNQSCPFCSFIAHTTSKYSLIEHIQLHFNGTLVQPDSIVGIENVKELLIE</sequence>
<dbReference type="EMBL" id="CAJOBR010002938">
    <property type="protein sequence ID" value="CAF4713772.1"/>
    <property type="molecule type" value="Genomic_DNA"/>
</dbReference>
<evidence type="ECO:0000259" key="6">
    <source>
        <dbReference type="PROSITE" id="PS00028"/>
    </source>
</evidence>
<organism evidence="7 8">
    <name type="scientific">Rotaria socialis</name>
    <dbReference type="NCBI Taxonomy" id="392032"/>
    <lineage>
        <taxon>Eukaryota</taxon>
        <taxon>Metazoa</taxon>
        <taxon>Spiralia</taxon>
        <taxon>Gnathifera</taxon>
        <taxon>Rotifera</taxon>
        <taxon>Eurotatoria</taxon>
        <taxon>Bdelloidea</taxon>
        <taxon>Philodinida</taxon>
        <taxon>Philodinidae</taxon>
        <taxon>Rotaria</taxon>
    </lineage>
</organism>
<evidence type="ECO:0000256" key="5">
    <source>
        <dbReference type="SAM" id="MobiDB-lite"/>
    </source>
</evidence>
<feature type="compositionally biased region" description="Acidic residues" evidence="5">
    <location>
        <begin position="397"/>
        <end position="408"/>
    </location>
</feature>
<comment type="caution">
    <text evidence="7">The sequence shown here is derived from an EMBL/GenBank/DDBJ whole genome shotgun (WGS) entry which is preliminary data.</text>
</comment>
<dbReference type="GO" id="GO:0008270">
    <property type="term" value="F:zinc ion binding"/>
    <property type="evidence" value="ECO:0007669"/>
    <property type="project" value="UniProtKB-KW"/>
</dbReference>
<dbReference type="PROSITE" id="PS00028">
    <property type="entry name" value="ZINC_FINGER_C2H2_1"/>
    <property type="match status" value="1"/>
</dbReference>
<evidence type="ECO:0000256" key="1">
    <source>
        <dbReference type="ARBA" id="ARBA00022723"/>
    </source>
</evidence>
<reference evidence="7" key="1">
    <citation type="submission" date="2021-02" db="EMBL/GenBank/DDBJ databases">
        <authorList>
            <person name="Nowell W R."/>
        </authorList>
    </citation>
    <scope>NUCLEOTIDE SEQUENCE</scope>
</reference>
<keyword evidence="2" id="KW-0677">Repeat</keyword>
<feature type="region of interest" description="Disordered" evidence="5">
    <location>
        <begin position="518"/>
        <end position="538"/>
    </location>
</feature>
<keyword evidence="3" id="KW-0863">Zinc-finger</keyword>
<name>A0A821J0U6_9BILA</name>
<accession>A0A821J0U6</accession>
<evidence type="ECO:0000313" key="7">
    <source>
        <dbReference type="EMBL" id="CAF4713772.1"/>
    </source>
</evidence>
<gene>
    <name evidence="7" type="ORF">QYT958_LOCUS18529</name>
</gene>
<evidence type="ECO:0000256" key="2">
    <source>
        <dbReference type="ARBA" id="ARBA00022737"/>
    </source>
</evidence>
<dbReference type="Gene3D" id="3.30.160.60">
    <property type="entry name" value="Classic Zinc Finger"/>
    <property type="match status" value="1"/>
</dbReference>
<feature type="non-terminal residue" evidence="7">
    <location>
        <position position="1"/>
    </location>
</feature>
<dbReference type="SUPFAM" id="SSF57667">
    <property type="entry name" value="beta-beta-alpha zinc fingers"/>
    <property type="match status" value="1"/>
</dbReference>
<keyword evidence="1" id="KW-0479">Metal-binding</keyword>
<protein>
    <recommendedName>
        <fullName evidence="6">C2H2-type domain-containing protein</fullName>
    </recommendedName>
</protein>
<dbReference type="Proteomes" id="UP000663848">
    <property type="component" value="Unassembled WGS sequence"/>
</dbReference>
<dbReference type="InterPro" id="IPR013087">
    <property type="entry name" value="Znf_C2H2_type"/>
</dbReference>
<dbReference type="InterPro" id="IPR036236">
    <property type="entry name" value="Znf_C2H2_sf"/>
</dbReference>
<dbReference type="PANTHER" id="PTHR24403:SF67">
    <property type="entry name" value="FI01116P-RELATED"/>
    <property type="match status" value="1"/>
</dbReference>
<dbReference type="SMART" id="SM00355">
    <property type="entry name" value="ZnF_C2H2"/>
    <property type="match status" value="7"/>
</dbReference>
<proteinExistence type="predicted"/>
<evidence type="ECO:0000313" key="8">
    <source>
        <dbReference type="Proteomes" id="UP000663848"/>
    </source>
</evidence>
<evidence type="ECO:0000256" key="4">
    <source>
        <dbReference type="ARBA" id="ARBA00022833"/>
    </source>
</evidence>
<dbReference type="InterPro" id="IPR050688">
    <property type="entry name" value="Zinc_finger/UBP_domain"/>
</dbReference>
<feature type="region of interest" description="Disordered" evidence="5">
    <location>
        <begin position="345"/>
        <end position="408"/>
    </location>
</feature>
<feature type="compositionally biased region" description="Polar residues" evidence="5">
    <location>
        <begin position="1"/>
        <end position="10"/>
    </location>
</feature>
<feature type="compositionally biased region" description="Polar residues" evidence="5">
    <location>
        <begin position="380"/>
        <end position="393"/>
    </location>
</feature>
<feature type="region of interest" description="Disordered" evidence="5">
    <location>
        <begin position="1"/>
        <end position="48"/>
    </location>
</feature>
<dbReference type="GO" id="GO:0045944">
    <property type="term" value="P:positive regulation of transcription by RNA polymerase II"/>
    <property type="evidence" value="ECO:0007669"/>
    <property type="project" value="TreeGrafter"/>
</dbReference>
<dbReference type="AlphaFoldDB" id="A0A821J0U6"/>
<keyword evidence="4" id="KW-0862">Zinc</keyword>